<gene>
    <name evidence="1" type="ORF">PAMC26577_25770</name>
</gene>
<dbReference type="AlphaFoldDB" id="A0A242MJN0"/>
<name>A0A242MJN0_CABSO</name>
<evidence type="ECO:0000313" key="1">
    <source>
        <dbReference type="EMBL" id="OTP70950.1"/>
    </source>
</evidence>
<sequence length="37" mass="4283">MLFDAVTRSRDETIIIPLRSAHTNYRHVEVTMSDHGL</sequence>
<accession>A0A242MJN0</accession>
<organism evidence="1 2">
    <name type="scientific">Caballeronia sordidicola</name>
    <name type="common">Burkholderia sordidicola</name>
    <dbReference type="NCBI Taxonomy" id="196367"/>
    <lineage>
        <taxon>Bacteria</taxon>
        <taxon>Pseudomonadati</taxon>
        <taxon>Pseudomonadota</taxon>
        <taxon>Betaproteobacteria</taxon>
        <taxon>Burkholderiales</taxon>
        <taxon>Burkholderiaceae</taxon>
        <taxon>Caballeronia</taxon>
    </lineage>
</organism>
<reference evidence="1 2" key="1">
    <citation type="submission" date="2017-03" db="EMBL/GenBank/DDBJ databases">
        <title>Genome analysis of strain PAMC 26577.</title>
        <authorList>
            <person name="Oh H.-M."/>
            <person name="Yang J.-A."/>
        </authorList>
    </citation>
    <scope>NUCLEOTIDE SEQUENCE [LARGE SCALE GENOMIC DNA]</scope>
    <source>
        <strain evidence="1 2">PAMC 26577</strain>
    </source>
</reference>
<dbReference type="Proteomes" id="UP000195221">
    <property type="component" value="Unassembled WGS sequence"/>
</dbReference>
<dbReference type="EMBL" id="NBTZ01000103">
    <property type="protein sequence ID" value="OTP70950.1"/>
    <property type="molecule type" value="Genomic_DNA"/>
</dbReference>
<comment type="caution">
    <text evidence="1">The sequence shown here is derived from an EMBL/GenBank/DDBJ whole genome shotgun (WGS) entry which is preliminary data.</text>
</comment>
<evidence type="ECO:0000313" key="2">
    <source>
        <dbReference type="Proteomes" id="UP000195221"/>
    </source>
</evidence>
<protein>
    <submittedName>
        <fullName evidence="1">Uncharacterized protein</fullName>
    </submittedName>
</protein>
<proteinExistence type="predicted"/>